<dbReference type="OrthoDB" id="9799092at2"/>
<proteinExistence type="predicted"/>
<dbReference type="SUPFAM" id="SSF55729">
    <property type="entry name" value="Acyl-CoA N-acyltransferases (Nat)"/>
    <property type="match status" value="1"/>
</dbReference>
<organism evidence="2 3">
    <name type="scientific">Clostridium argentinense CDC 2741</name>
    <dbReference type="NCBI Taxonomy" id="1418104"/>
    <lineage>
        <taxon>Bacteria</taxon>
        <taxon>Bacillati</taxon>
        <taxon>Bacillota</taxon>
        <taxon>Clostridia</taxon>
        <taxon>Eubacteriales</taxon>
        <taxon>Clostridiaceae</taxon>
        <taxon>Clostridium</taxon>
    </lineage>
</organism>
<evidence type="ECO:0000259" key="1">
    <source>
        <dbReference type="PROSITE" id="PS51186"/>
    </source>
</evidence>
<evidence type="ECO:0000313" key="3">
    <source>
        <dbReference type="Proteomes" id="UP000031366"/>
    </source>
</evidence>
<dbReference type="CDD" id="cd04301">
    <property type="entry name" value="NAT_SF"/>
    <property type="match status" value="1"/>
</dbReference>
<comment type="caution">
    <text evidence="2">The sequence shown here is derived from an EMBL/GenBank/DDBJ whole genome shotgun (WGS) entry which is preliminary data.</text>
</comment>
<dbReference type="InterPro" id="IPR016181">
    <property type="entry name" value="Acyl_CoA_acyltransferase"/>
</dbReference>
<dbReference type="EMBL" id="AYSO01000011">
    <property type="protein sequence ID" value="KIE48243.1"/>
    <property type="molecule type" value="Genomic_DNA"/>
</dbReference>
<dbReference type="Gene3D" id="3.40.630.30">
    <property type="match status" value="1"/>
</dbReference>
<dbReference type="RefSeq" id="WP_039630061.1">
    <property type="nucleotide sequence ID" value="NZ_AYSO01000011.1"/>
</dbReference>
<dbReference type="Proteomes" id="UP000031366">
    <property type="component" value="Unassembled WGS sequence"/>
</dbReference>
<evidence type="ECO:0000313" key="2">
    <source>
        <dbReference type="EMBL" id="KIE48243.1"/>
    </source>
</evidence>
<keyword evidence="3" id="KW-1185">Reference proteome</keyword>
<feature type="domain" description="N-acetyltransferase" evidence="1">
    <location>
        <begin position="7"/>
        <end position="195"/>
    </location>
</feature>
<gene>
    <name evidence="2" type="ORF">U732_4018</name>
</gene>
<name>A0A0C1U959_9CLOT</name>
<dbReference type="STRING" id="29341.RSJ17_09925"/>
<dbReference type="Pfam" id="PF00583">
    <property type="entry name" value="Acetyltransf_1"/>
    <property type="match status" value="1"/>
</dbReference>
<protein>
    <submittedName>
        <fullName evidence="2">Acetyltransferase family protein</fullName>
    </submittedName>
</protein>
<accession>A0A0C1U959</accession>
<dbReference type="InterPro" id="IPR000182">
    <property type="entry name" value="GNAT_dom"/>
</dbReference>
<keyword evidence="2" id="KW-0808">Transferase</keyword>
<sequence>MVDLQVYCLNDLHETKKRETVELFVDGFRNIFLFTENKFELIELFLPSLDTSMIYVCCYKEKIVGVLGIGTNKKRVFCFDIQVCQKIFGKIKGMMIYKQLKMIAETPAVKKDSDLYIDYLTTDAGMRGKGIATKLLDFVCQLPEYNECYLEVLSKNTNAKRLYEKLGFKVYKKSFNFFTIIQGFGYPIKMNKRIK</sequence>
<dbReference type="PROSITE" id="PS51186">
    <property type="entry name" value="GNAT"/>
    <property type="match status" value="1"/>
</dbReference>
<dbReference type="GO" id="GO:0016747">
    <property type="term" value="F:acyltransferase activity, transferring groups other than amino-acyl groups"/>
    <property type="evidence" value="ECO:0007669"/>
    <property type="project" value="InterPro"/>
</dbReference>
<reference evidence="2 3" key="1">
    <citation type="journal article" date="2015" name="Infect. Genet. Evol.">
        <title>Genomic sequences of six botulinum neurotoxin-producing strains representing three clostridial species illustrate the mobility and diversity of botulinum neurotoxin genes.</title>
        <authorList>
            <person name="Smith T.J."/>
            <person name="Hill K.K."/>
            <person name="Xie G."/>
            <person name="Foley B.T."/>
            <person name="Williamson C.H."/>
            <person name="Foster J.T."/>
            <person name="Johnson S.L."/>
            <person name="Chertkov O."/>
            <person name="Teshima H."/>
            <person name="Gibbons H.S."/>
            <person name="Johnsky L.A."/>
            <person name="Karavis M.A."/>
            <person name="Smith L.A."/>
        </authorList>
    </citation>
    <scope>NUCLEOTIDE SEQUENCE [LARGE SCALE GENOMIC DNA]</scope>
    <source>
        <strain evidence="2 3">CDC 2741</strain>
    </source>
</reference>
<dbReference type="AlphaFoldDB" id="A0A0C1U959"/>